<dbReference type="EMBL" id="BARS01015890">
    <property type="protein sequence ID" value="GAF95519.1"/>
    <property type="molecule type" value="Genomic_DNA"/>
</dbReference>
<gene>
    <name evidence="1" type="ORF">S01H1_26227</name>
</gene>
<sequence>MSKKPEKKEDKVYTARVSDLETYLVVMALTPIVDPEINQHPSDPDCLWGPGVNMVGLNATRKSSLVRSVGRR</sequence>
<organism evidence="1">
    <name type="scientific">marine sediment metagenome</name>
    <dbReference type="NCBI Taxonomy" id="412755"/>
    <lineage>
        <taxon>unclassified sequences</taxon>
        <taxon>metagenomes</taxon>
        <taxon>ecological metagenomes</taxon>
    </lineage>
</organism>
<reference evidence="1" key="1">
    <citation type="journal article" date="2014" name="Front. Microbiol.">
        <title>High frequency of phylogenetically diverse reductive dehalogenase-homologous genes in deep subseafloor sedimentary metagenomes.</title>
        <authorList>
            <person name="Kawai M."/>
            <person name="Futagami T."/>
            <person name="Toyoda A."/>
            <person name="Takaki Y."/>
            <person name="Nishi S."/>
            <person name="Hori S."/>
            <person name="Arai W."/>
            <person name="Tsubouchi T."/>
            <person name="Morono Y."/>
            <person name="Uchiyama I."/>
            <person name="Ito T."/>
            <person name="Fujiyama A."/>
            <person name="Inagaki F."/>
            <person name="Takami H."/>
        </authorList>
    </citation>
    <scope>NUCLEOTIDE SEQUENCE</scope>
    <source>
        <strain evidence="1">Expedition CK06-06</strain>
    </source>
</reference>
<name>X0TQL0_9ZZZZ</name>
<dbReference type="AlphaFoldDB" id="X0TQL0"/>
<comment type="caution">
    <text evidence="1">The sequence shown here is derived from an EMBL/GenBank/DDBJ whole genome shotgun (WGS) entry which is preliminary data.</text>
</comment>
<accession>X0TQL0</accession>
<feature type="non-terminal residue" evidence="1">
    <location>
        <position position="72"/>
    </location>
</feature>
<proteinExistence type="predicted"/>
<evidence type="ECO:0000313" key="1">
    <source>
        <dbReference type="EMBL" id="GAF95519.1"/>
    </source>
</evidence>
<protein>
    <submittedName>
        <fullName evidence="1">Uncharacterized protein</fullName>
    </submittedName>
</protein>